<dbReference type="RefSeq" id="WP_387398922.1">
    <property type="nucleotide sequence ID" value="NZ_JBIAMT010000005.1"/>
</dbReference>
<feature type="DNA-binding region" description="H-T-H motif" evidence="2">
    <location>
        <begin position="37"/>
        <end position="56"/>
    </location>
</feature>
<evidence type="ECO:0000313" key="5">
    <source>
        <dbReference type="Proteomes" id="UP001601442"/>
    </source>
</evidence>
<keyword evidence="1 2" id="KW-0238">DNA-binding</keyword>
<feature type="domain" description="HTH tetR-type" evidence="3">
    <location>
        <begin position="15"/>
        <end position="74"/>
    </location>
</feature>
<dbReference type="PANTHER" id="PTHR30055">
    <property type="entry name" value="HTH-TYPE TRANSCRIPTIONAL REGULATOR RUTR"/>
    <property type="match status" value="1"/>
</dbReference>
<organism evidence="4 5">
    <name type="scientific">Nocardia aobensis</name>
    <dbReference type="NCBI Taxonomy" id="257277"/>
    <lineage>
        <taxon>Bacteria</taxon>
        <taxon>Bacillati</taxon>
        <taxon>Actinomycetota</taxon>
        <taxon>Actinomycetes</taxon>
        <taxon>Mycobacteriales</taxon>
        <taxon>Nocardiaceae</taxon>
        <taxon>Nocardia</taxon>
    </lineage>
</organism>
<dbReference type="Proteomes" id="UP001601442">
    <property type="component" value="Unassembled WGS sequence"/>
</dbReference>
<dbReference type="PANTHER" id="PTHR30055:SF146">
    <property type="entry name" value="HTH-TYPE TRANSCRIPTIONAL DUAL REGULATOR CECR"/>
    <property type="match status" value="1"/>
</dbReference>
<dbReference type="SUPFAM" id="SSF48498">
    <property type="entry name" value="Tetracyclin repressor-like, C-terminal domain"/>
    <property type="match status" value="1"/>
</dbReference>
<sequence length="194" mass="21630">MSDDERVAGLRADAARNAGQIRVAAIDAFRRHGLGVPLKEIAAAAEVSKATIYNRFEGRDGLVDAVIDELITPDFFGAISRARACADPWERVVGYVRDHRDLQYREPVFLDVILADYPNSPRFTAICAAAQDIATSLIEDGHRARAVRSDFTVGDFHHATVANALALRHMAKPPREDYDRRTRFFLDTLRPVAR</sequence>
<evidence type="ECO:0000256" key="2">
    <source>
        <dbReference type="PROSITE-ProRule" id="PRU00335"/>
    </source>
</evidence>
<protein>
    <submittedName>
        <fullName evidence="4">TetR/AcrR family transcriptional regulator</fullName>
    </submittedName>
</protein>
<dbReference type="PROSITE" id="PS50977">
    <property type="entry name" value="HTH_TETR_2"/>
    <property type="match status" value="1"/>
</dbReference>
<dbReference type="InterPro" id="IPR009057">
    <property type="entry name" value="Homeodomain-like_sf"/>
</dbReference>
<proteinExistence type="predicted"/>
<gene>
    <name evidence="4" type="ORF">ACFYU5_26495</name>
</gene>
<dbReference type="EMBL" id="JBIAMT010000005">
    <property type="protein sequence ID" value="MFF0499978.1"/>
    <property type="molecule type" value="Genomic_DNA"/>
</dbReference>
<dbReference type="Gene3D" id="1.10.357.10">
    <property type="entry name" value="Tetracycline Repressor, domain 2"/>
    <property type="match status" value="1"/>
</dbReference>
<dbReference type="SUPFAM" id="SSF46689">
    <property type="entry name" value="Homeodomain-like"/>
    <property type="match status" value="1"/>
</dbReference>
<dbReference type="InterPro" id="IPR050109">
    <property type="entry name" value="HTH-type_TetR-like_transc_reg"/>
</dbReference>
<dbReference type="InterPro" id="IPR036271">
    <property type="entry name" value="Tet_transcr_reg_TetR-rel_C_sf"/>
</dbReference>
<accession>A0ABW6P9Y9</accession>
<evidence type="ECO:0000256" key="1">
    <source>
        <dbReference type="ARBA" id="ARBA00023125"/>
    </source>
</evidence>
<comment type="caution">
    <text evidence="4">The sequence shown here is derived from an EMBL/GenBank/DDBJ whole genome shotgun (WGS) entry which is preliminary data.</text>
</comment>
<dbReference type="Pfam" id="PF00440">
    <property type="entry name" value="TetR_N"/>
    <property type="match status" value="1"/>
</dbReference>
<reference evidence="4 5" key="1">
    <citation type="submission" date="2024-10" db="EMBL/GenBank/DDBJ databases">
        <title>The Natural Products Discovery Center: Release of the First 8490 Sequenced Strains for Exploring Actinobacteria Biosynthetic Diversity.</title>
        <authorList>
            <person name="Kalkreuter E."/>
            <person name="Kautsar S.A."/>
            <person name="Yang D."/>
            <person name="Bader C.D."/>
            <person name="Teijaro C.N."/>
            <person name="Fluegel L."/>
            <person name="Davis C.M."/>
            <person name="Simpson J.R."/>
            <person name="Lauterbach L."/>
            <person name="Steele A.D."/>
            <person name="Gui C."/>
            <person name="Meng S."/>
            <person name="Li G."/>
            <person name="Viehrig K."/>
            <person name="Ye F."/>
            <person name="Su P."/>
            <person name="Kiefer A.F."/>
            <person name="Nichols A."/>
            <person name="Cepeda A.J."/>
            <person name="Yan W."/>
            <person name="Fan B."/>
            <person name="Jiang Y."/>
            <person name="Adhikari A."/>
            <person name="Zheng C.-J."/>
            <person name="Schuster L."/>
            <person name="Cowan T.M."/>
            <person name="Smanski M.J."/>
            <person name="Chevrette M.G."/>
            <person name="De Carvalho L.P.S."/>
            <person name="Shen B."/>
        </authorList>
    </citation>
    <scope>NUCLEOTIDE SEQUENCE [LARGE SCALE GENOMIC DNA]</scope>
    <source>
        <strain evidence="4 5">NPDC004119</strain>
    </source>
</reference>
<evidence type="ECO:0000313" key="4">
    <source>
        <dbReference type="EMBL" id="MFF0499978.1"/>
    </source>
</evidence>
<keyword evidence="5" id="KW-1185">Reference proteome</keyword>
<evidence type="ECO:0000259" key="3">
    <source>
        <dbReference type="PROSITE" id="PS50977"/>
    </source>
</evidence>
<dbReference type="InterPro" id="IPR001647">
    <property type="entry name" value="HTH_TetR"/>
</dbReference>
<name>A0ABW6P9Y9_9NOCA</name>